<reference evidence="2" key="1">
    <citation type="submission" date="2021-01" db="EMBL/GenBank/DDBJ databases">
        <authorList>
            <consortium name="Genoscope - CEA"/>
            <person name="William W."/>
        </authorList>
    </citation>
    <scope>NUCLEOTIDE SEQUENCE</scope>
</reference>
<accession>A0A816X3W6</accession>
<dbReference type="Proteomes" id="UP001295469">
    <property type="component" value="Chromosome A02"/>
</dbReference>
<dbReference type="AlphaFoldDB" id="A0A816X3W6"/>
<sequence>MDQSCLCEERTSSAPCEGRKQSSEESSYQGWYIRDPIEPPLESSAARNGLMIQEIELMFKDMTKVVTAGIGQCVKEIKLLWDRMEAMEKIVGINKKDTQEMTKVVTVGIGQGVKEIKLLGDRMDAMEKIVGINKKNTDHNELQLTVSELEQNKLPREPEVRMEAMEKNVGINQKDTDNKARREPRVSTKPPSQIQMV</sequence>
<name>A0A816X3W6_BRANA</name>
<feature type="region of interest" description="Disordered" evidence="1">
    <location>
        <begin position="1"/>
        <end position="27"/>
    </location>
</feature>
<proteinExistence type="predicted"/>
<gene>
    <name evidence="2" type="ORF">DARMORV10_A02P26930.1</name>
</gene>
<organism evidence="2">
    <name type="scientific">Brassica napus</name>
    <name type="common">Rape</name>
    <dbReference type="NCBI Taxonomy" id="3708"/>
    <lineage>
        <taxon>Eukaryota</taxon>
        <taxon>Viridiplantae</taxon>
        <taxon>Streptophyta</taxon>
        <taxon>Embryophyta</taxon>
        <taxon>Tracheophyta</taxon>
        <taxon>Spermatophyta</taxon>
        <taxon>Magnoliopsida</taxon>
        <taxon>eudicotyledons</taxon>
        <taxon>Gunneridae</taxon>
        <taxon>Pentapetalae</taxon>
        <taxon>rosids</taxon>
        <taxon>malvids</taxon>
        <taxon>Brassicales</taxon>
        <taxon>Brassicaceae</taxon>
        <taxon>Brassiceae</taxon>
        <taxon>Brassica</taxon>
    </lineage>
</organism>
<protein>
    <submittedName>
        <fullName evidence="2">(rape) hypothetical protein</fullName>
    </submittedName>
</protein>
<feature type="compositionally biased region" description="Basic and acidic residues" evidence="1">
    <location>
        <begin position="174"/>
        <end position="186"/>
    </location>
</feature>
<dbReference type="EMBL" id="HG994356">
    <property type="protein sequence ID" value="CAF2141763.1"/>
    <property type="molecule type" value="Genomic_DNA"/>
</dbReference>
<evidence type="ECO:0000256" key="1">
    <source>
        <dbReference type="SAM" id="MobiDB-lite"/>
    </source>
</evidence>
<evidence type="ECO:0000313" key="2">
    <source>
        <dbReference type="EMBL" id="CAF2141763.1"/>
    </source>
</evidence>
<feature type="compositionally biased region" description="Basic and acidic residues" evidence="1">
    <location>
        <begin position="7"/>
        <end position="23"/>
    </location>
</feature>
<feature type="region of interest" description="Disordered" evidence="1">
    <location>
        <begin position="169"/>
        <end position="197"/>
    </location>
</feature>